<dbReference type="InterPro" id="IPR050416">
    <property type="entry name" value="FAD-linked_Oxidoreductase"/>
</dbReference>
<dbReference type="PANTHER" id="PTHR42973:SF17">
    <property type="entry name" value="OXIDASE, PUTATIVE (AFU_ORTHOLOGUE AFUA_6G14340)-RELATED"/>
    <property type="match status" value="1"/>
</dbReference>
<reference evidence="6" key="1">
    <citation type="journal article" date="2023" name="Mol. Phylogenet. Evol.">
        <title>Genome-scale phylogeny and comparative genomics of the fungal order Sordariales.</title>
        <authorList>
            <person name="Hensen N."/>
            <person name="Bonometti L."/>
            <person name="Westerberg I."/>
            <person name="Brannstrom I.O."/>
            <person name="Guillou S."/>
            <person name="Cros-Aarteil S."/>
            <person name="Calhoun S."/>
            <person name="Haridas S."/>
            <person name="Kuo A."/>
            <person name="Mondo S."/>
            <person name="Pangilinan J."/>
            <person name="Riley R."/>
            <person name="LaButti K."/>
            <person name="Andreopoulos B."/>
            <person name="Lipzen A."/>
            <person name="Chen C."/>
            <person name="Yan M."/>
            <person name="Daum C."/>
            <person name="Ng V."/>
            <person name="Clum A."/>
            <person name="Steindorff A."/>
            <person name="Ohm R.A."/>
            <person name="Martin F."/>
            <person name="Silar P."/>
            <person name="Natvig D.O."/>
            <person name="Lalanne C."/>
            <person name="Gautier V."/>
            <person name="Ament-Velasquez S.L."/>
            <person name="Kruys A."/>
            <person name="Hutchinson M.I."/>
            <person name="Powell A.J."/>
            <person name="Barry K."/>
            <person name="Miller A.N."/>
            <person name="Grigoriev I.V."/>
            <person name="Debuchy R."/>
            <person name="Gladieux P."/>
            <person name="Hiltunen Thoren M."/>
            <person name="Johannesson H."/>
        </authorList>
    </citation>
    <scope>NUCLEOTIDE SEQUENCE</scope>
    <source>
        <strain evidence="6">CBS 123565</strain>
    </source>
</reference>
<dbReference type="GO" id="GO:0071949">
    <property type="term" value="F:FAD binding"/>
    <property type="evidence" value="ECO:0007669"/>
    <property type="project" value="InterPro"/>
</dbReference>
<dbReference type="Gene3D" id="3.30.465.10">
    <property type="match status" value="1"/>
</dbReference>
<evidence type="ECO:0000256" key="2">
    <source>
        <dbReference type="ARBA" id="ARBA00022630"/>
    </source>
</evidence>
<dbReference type="InterPro" id="IPR012951">
    <property type="entry name" value="BBE"/>
</dbReference>
<keyword evidence="3" id="KW-0274">FAD</keyword>
<dbReference type="Proteomes" id="UP001304895">
    <property type="component" value="Unassembled WGS sequence"/>
</dbReference>
<evidence type="ECO:0000256" key="3">
    <source>
        <dbReference type="ARBA" id="ARBA00022827"/>
    </source>
</evidence>
<dbReference type="PROSITE" id="PS51387">
    <property type="entry name" value="FAD_PCMH"/>
    <property type="match status" value="1"/>
</dbReference>
<dbReference type="AlphaFoldDB" id="A0AAN6ULQ6"/>
<evidence type="ECO:0000259" key="5">
    <source>
        <dbReference type="PROSITE" id="PS51387"/>
    </source>
</evidence>
<dbReference type="InterPro" id="IPR006093">
    <property type="entry name" value="Oxy_OxRdtase_FAD_BS"/>
</dbReference>
<keyword evidence="2" id="KW-0285">Flavoprotein</keyword>
<dbReference type="InterPro" id="IPR016169">
    <property type="entry name" value="FAD-bd_PCMH_sub2"/>
</dbReference>
<feature type="domain" description="FAD-binding PCMH-type" evidence="5">
    <location>
        <begin position="43"/>
        <end position="235"/>
    </location>
</feature>
<sequence length="495" mass="53699">MGNHPSALQRCIGAVGGSRVGFAGFPTDPGYLAAWVQPYNLNIQITPAAVVRPRTTEDVSAIVRCAVANNVKVQAKSGGHSYGNHGLGGEDGAVAIDMTNMQQFSMDNNTWQATIGAGTFLGKVSERLHIAGGRAIAHGVCPNIGIGGHATIVRAHRTPPLQPPSTRLLPQGGLGPMSRMWGSCLDHVVEVEVVTADGKIQRASNEENADLFWALRGAASGFGVVTEFVVRTHPEPDSVVQYEYTLAGGSHADMAPLFSAWLDLMRDPKLDRRFGSLFLMVPTGALIAGTFYGTKDEFEATDIPDRFPGDARRHLVLTDWRGSVAHEVEKLALFAASLPAPFYSKSLALRREDVPSPSNVRDLFGWVDTQEKGTPLWFIIFDSSGGAVGDVPSNATSFAHRDKILYYQSYFVALPLTTTSRDFVNNFHTRLMAANPGAFGTYPGYVDPDLPDAPRQYWGANLPRLQEIKRMWDPADVFHNPQSVRPMPERSGGQG</sequence>
<dbReference type="GO" id="GO:0016491">
    <property type="term" value="F:oxidoreductase activity"/>
    <property type="evidence" value="ECO:0007669"/>
    <property type="project" value="UniProtKB-KW"/>
</dbReference>
<dbReference type="InterPro" id="IPR006094">
    <property type="entry name" value="Oxid_FAD_bind_N"/>
</dbReference>
<dbReference type="Pfam" id="PF01565">
    <property type="entry name" value="FAD_binding_4"/>
    <property type="match status" value="1"/>
</dbReference>
<keyword evidence="4" id="KW-0560">Oxidoreductase</keyword>
<dbReference type="Gene3D" id="3.40.462.20">
    <property type="match status" value="1"/>
</dbReference>
<dbReference type="PANTHER" id="PTHR42973">
    <property type="entry name" value="BINDING OXIDOREDUCTASE, PUTATIVE (AFU_ORTHOLOGUE AFUA_1G17690)-RELATED"/>
    <property type="match status" value="1"/>
</dbReference>
<comment type="caution">
    <text evidence="6">The sequence shown here is derived from an EMBL/GenBank/DDBJ whole genome shotgun (WGS) entry which is preliminary data.</text>
</comment>
<evidence type="ECO:0000256" key="1">
    <source>
        <dbReference type="ARBA" id="ARBA00005466"/>
    </source>
</evidence>
<name>A0AAN6ULQ6_9PEZI</name>
<dbReference type="Pfam" id="PF08031">
    <property type="entry name" value="BBE"/>
    <property type="match status" value="1"/>
</dbReference>
<evidence type="ECO:0000256" key="4">
    <source>
        <dbReference type="ARBA" id="ARBA00023002"/>
    </source>
</evidence>
<dbReference type="PROSITE" id="PS00862">
    <property type="entry name" value="OX2_COVAL_FAD"/>
    <property type="match status" value="1"/>
</dbReference>
<keyword evidence="7" id="KW-1185">Reference proteome</keyword>
<organism evidence="6 7">
    <name type="scientific">Trichocladium antarcticum</name>
    <dbReference type="NCBI Taxonomy" id="1450529"/>
    <lineage>
        <taxon>Eukaryota</taxon>
        <taxon>Fungi</taxon>
        <taxon>Dikarya</taxon>
        <taxon>Ascomycota</taxon>
        <taxon>Pezizomycotina</taxon>
        <taxon>Sordariomycetes</taxon>
        <taxon>Sordariomycetidae</taxon>
        <taxon>Sordariales</taxon>
        <taxon>Chaetomiaceae</taxon>
        <taxon>Trichocladium</taxon>
    </lineage>
</organism>
<protein>
    <submittedName>
        <fullName evidence="6">Glucooligosaccharide oxidase</fullName>
    </submittedName>
</protein>
<evidence type="ECO:0000313" key="7">
    <source>
        <dbReference type="Proteomes" id="UP001304895"/>
    </source>
</evidence>
<reference evidence="6" key="2">
    <citation type="submission" date="2023-05" db="EMBL/GenBank/DDBJ databases">
        <authorList>
            <consortium name="Lawrence Berkeley National Laboratory"/>
            <person name="Steindorff A."/>
            <person name="Hensen N."/>
            <person name="Bonometti L."/>
            <person name="Westerberg I."/>
            <person name="Brannstrom I.O."/>
            <person name="Guillou S."/>
            <person name="Cros-Aarteil S."/>
            <person name="Calhoun S."/>
            <person name="Haridas S."/>
            <person name="Kuo A."/>
            <person name="Mondo S."/>
            <person name="Pangilinan J."/>
            <person name="Riley R."/>
            <person name="Labutti K."/>
            <person name="Andreopoulos B."/>
            <person name="Lipzen A."/>
            <person name="Chen C."/>
            <person name="Yanf M."/>
            <person name="Daum C."/>
            <person name="Ng V."/>
            <person name="Clum A."/>
            <person name="Ohm R."/>
            <person name="Martin F."/>
            <person name="Silar P."/>
            <person name="Natvig D."/>
            <person name="Lalanne C."/>
            <person name="Gautier V."/>
            <person name="Ament-Velasquez S.L."/>
            <person name="Kruys A."/>
            <person name="Hutchinson M.I."/>
            <person name="Powell A.J."/>
            <person name="Barry K."/>
            <person name="Miller A.N."/>
            <person name="Grigoriev I.V."/>
            <person name="Debuchy R."/>
            <person name="Gladieux P."/>
            <person name="Thoren M.H."/>
            <person name="Johannesson H."/>
        </authorList>
    </citation>
    <scope>NUCLEOTIDE SEQUENCE</scope>
    <source>
        <strain evidence="6">CBS 123565</strain>
    </source>
</reference>
<comment type="similarity">
    <text evidence="1">Belongs to the oxygen-dependent FAD-linked oxidoreductase family.</text>
</comment>
<accession>A0AAN6ULQ6</accession>
<dbReference type="EMBL" id="MU853406">
    <property type="protein sequence ID" value="KAK4135238.1"/>
    <property type="molecule type" value="Genomic_DNA"/>
</dbReference>
<proteinExistence type="inferred from homology"/>
<evidence type="ECO:0000313" key="6">
    <source>
        <dbReference type="EMBL" id="KAK4135238.1"/>
    </source>
</evidence>
<dbReference type="InterPro" id="IPR016166">
    <property type="entry name" value="FAD-bd_PCMH"/>
</dbReference>
<gene>
    <name evidence="6" type="ORF">BT67DRAFT_269364</name>
</gene>
<dbReference type="InterPro" id="IPR036318">
    <property type="entry name" value="FAD-bd_PCMH-like_sf"/>
</dbReference>
<dbReference type="SUPFAM" id="SSF56176">
    <property type="entry name" value="FAD-binding/transporter-associated domain-like"/>
    <property type="match status" value="1"/>
</dbReference>